<evidence type="ECO:0000256" key="3">
    <source>
        <dbReference type="ARBA" id="ARBA00022576"/>
    </source>
</evidence>
<keyword evidence="4 7" id="KW-0808">Transferase</keyword>
<sequence length="469" mass="52030">MTRNLQFDTAALTEQDHAHIIHPWIDLGQAKTQDLLIVAESEGAYIYDSDGHRMLDGMGGMWCVQIGYGRNEMAEAIAEQVRRMAYYSPFGKISTPPAIEFATRIAKYAPGDLKHVFFTTGGSTAVDSALRFVQFYFGFTGRPSKQHIITREYAYHGSTYLTASVSGKPADRAYLKFETETVHHLPVPNPYRRPEGMTEAEFCDKCVADLENKILELGPDNVACFIAEPLLASGGVIVPPKGYQRRTLEVCRKYGVLYISDEVVTGFGRLGEIFASEPVFDLVPDIITTAKGLTSGYVPLGAFLVSDRLYDAVTVPEAKGKYFTNGFTYSAHPVSCAAGLKNLDIIERENLCQHVRDIGPYFMKKFRELSDLPLVGDVRGSHLMLCLEFVKDKKTKEPMPAEWNFGNRIINETMPRGLLARPMGHLVVLSPPLIITKAQIDEAADALRGAIKAVTDSLMRDGLWQEKAA</sequence>
<evidence type="ECO:0000256" key="5">
    <source>
        <dbReference type="ARBA" id="ARBA00022898"/>
    </source>
</evidence>
<proteinExistence type="inferred from homology"/>
<dbReference type="Pfam" id="PF00202">
    <property type="entry name" value="Aminotran_3"/>
    <property type="match status" value="1"/>
</dbReference>
<accession>A0A5J6MHW0</accession>
<dbReference type="InterPro" id="IPR005814">
    <property type="entry name" value="Aminotrans_3"/>
</dbReference>
<name>A0A5J6MHW0_9PROT</name>
<evidence type="ECO:0000256" key="6">
    <source>
        <dbReference type="RuleBase" id="RU003560"/>
    </source>
</evidence>
<dbReference type="GO" id="GO:0005829">
    <property type="term" value="C:cytosol"/>
    <property type="evidence" value="ECO:0007669"/>
    <property type="project" value="TreeGrafter"/>
</dbReference>
<evidence type="ECO:0000313" key="7">
    <source>
        <dbReference type="EMBL" id="QEX17082.1"/>
    </source>
</evidence>
<organism evidence="7 8">
    <name type="scientific">Hypericibacter terrae</name>
    <dbReference type="NCBI Taxonomy" id="2602015"/>
    <lineage>
        <taxon>Bacteria</taxon>
        <taxon>Pseudomonadati</taxon>
        <taxon>Pseudomonadota</taxon>
        <taxon>Alphaproteobacteria</taxon>
        <taxon>Rhodospirillales</taxon>
        <taxon>Dongiaceae</taxon>
        <taxon>Hypericibacter</taxon>
    </lineage>
</organism>
<dbReference type="InterPro" id="IPR049704">
    <property type="entry name" value="Aminotrans_3_PPA_site"/>
</dbReference>
<dbReference type="EMBL" id="CP042906">
    <property type="protein sequence ID" value="QEX17082.1"/>
    <property type="molecule type" value="Genomic_DNA"/>
</dbReference>
<protein>
    <submittedName>
        <fullName evidence="7">Aspartate aminotransferase family protein</fullName>
    </submittedName>
</protein>
<dbReference type="Gene3D" id="3.90.1150.10">
    <property type="entry name" value="Aspartate Aminotransferase, domain 1"/>
    <property type="match status" value="1"/>
</dbReference>
<keyword evidence="5 6" id="KW-0663">Pyridoxal phosphate</keyword>
<dbReference type="PIRSF" id="PIRSF000521">
    <property type="entry name" value="Transaminase_4ab_Lys_Orn"/>
    <property type="match status" value="1"/>
</dbReference>
<reference evidence="7 8" key="1">
    <citation type="submission" date="2019-08" db="EMBL/GenBank/DDBJ databases">
        <title>Hyperibacter terrae gen. nov., sp. nov. and Hyperibacter viscosus sp. nov., two new members in the family Rhodospirillaceae isolated from the rhizosphere of Hypericum perforatum.</title>
        <authorList>
            <person name="Noviana Z."/>
        </authorList>
    </citation>
    <scope>NUCLEOTIDE SEQUENCE [LARGE SCALE GENOMIC DNA]</scope>
    <source>
        <strain evidence="7 8">R5913</strain>
    </source>
</reference>
<dbReference type="PANTHER" id="PTHR43094:SF1">
    <property type="entry name" value="AMINOTRANSFERASE CLASS-III"/>
    <property type="match status" value="1"/>
</dbReference>
<dbReference type="InterPro" id="IPR015422">
    <property type="entry name" value="PyrdxlP-dep_Trfase_small"/>
</dbReference>
<comment type="similarity">
    <text evidence="2 6">Belongs to the class-III pyridoxal-phosphate-dependent aminotransferase family.</text>
</comment>
<dbReference type="AlphaFoldDB" id="A0A5J6MHW0"/>
<evidence type="ECO:0000256" key="2">
    <source>
        <dbReference type="ARBA" id="ARBA00008954"/>
    </source>
</evidence>
<dbReference type="CDD" id="cd00610">
    <property type="entry name" value="OAT_like"/>
    <property type="match status" value="1"/>
</dbReference>
<evidence type="ECO:0000313" key="8">
    <source>
        <dbReference type="Proteomes" id="UP000326202"/>
    </source>
</evidence>
<dbReference type="FunFam" id="3.40.640.10:FF:000014">
    <property type="entry name" value="Adenosylmethionine-8-amino-7-oxononanoate aminotransferase, probable"/>
    <property type="match status" value="1"/>
</dbReference>
<dbReference type="SUPFAM" id="SSF53383">
    <property type="entry name" value="PLP-dependent transferases"/>
    <property type="match status" value="1"/>
</dbReference>
<dbReference type="OrthoDB" id="9801834at2"/>
<dbReference type="Gene3D" id="3.40.640.10">
    <property type="entry name" value="Type I PLP-dependent aspartate aminotransferase-like (Major domain)"/>
    <property type="match status" value="1"/>
</dbReference>
<keyword evidence="8" id="KW-1185">Reference proteome</keyword>
<dbReference type="InterPro" id="IPR015424">
    <property type="entry name" value="PyrdxlP-dep_Trfase"/>
</dbReference>
<evidence type="ECO:0000256" key="4">
    <source>
        <dbReference type="ARBA" id="ARBA00022679"/>
    </source>
</evidence>
<dbReference type="NCBIfam" id="NF005447">
    <property type="entry name" value="PRK07036.1"/>
    <property type="match status" value="1"/>
</dbReference>
<dbReference type="RefSeq" id="WP_151177364.1">
    <property type="nucleotide sequence ID" value="NZ_CP042906.1"/>
</dbReference>
<dbReference type="PANTHER" id="PTHR43094">
    <property type="entry name" value="AMINOTRANSFERASE"/>
    <property type="match status" value="1"/>
</dbReference>
<dbReference type="GO" id="GO:0030170">
    <property type="term" value="F:pyridoxal phosphate binding"/>
    <property type="evidence" value="ECO:0007669"/>
    <property type="project" value="InterPro"/>
</dbReference>
<keyword evidence="3 7" id="KW-0032">Aminotransferase</keyword>
<gene>
    <name evidence="7" type="ORF">FRZ44_23780</name>
</gene>
<dbReference type="InterPro" id="IPR015421">
    <property type="entry name" value="PyrdxlP-dep_Trfase_major"/>
</dbReference>
<dbReference type="GO" id="GO:0008483">
    <property type="term" value="F:transaminase activity"/>
    <property type="evidence" value="ECO:0007669"/>
    <property type="project" value="UniProtKB-KW"/>
</dbReference>
<dbReference type="Proteomes" id="UP000326202">
    <property type="component" value="Chromosome"/>
</dbReference>
<dbReference type="PROSITE" id="PS00600">
    <property type="entry name" value="AA_TRANSFER_CLASS_3"/>
    <property type="match status" value="1"/>
</dbReference>
<comment type="cofactor">
    <cofactor evidence="1">
        <name>pyridoxal 5'-phosphate</name>
        <dbReference type="ChEBI" id="CHEBI:597326"/>
    </cofactor>
</comment>
<dbReference type="KEGG" id="htq:FRZ44_23780"/>
<evidence type="ECO:0000256" key="1">
    <source>
        <dbReference type="ARBA" id="ARBA00001933"/>
    </source>
</evidence>